<reference evidence="5 6" key="1">
    <citation type="submission" date="2019-03" db="EMBL/GenBank/DDBJ databases">
        <title>Genomic Encyclopedia of Archaeal and Bacterial Type Strains, Phase II (KMG-II): from individual species to whole genera.</title>
        <authorList>
            <person name="Goeker M."/>
        </authorList>
    </citation>
    <scope>NUCLEOTIDE SEQUENCE [LARGE SCALE GENOMIC DNA]</scope>
    <source>
        <strain evidence="5 6">DSM 19035</strain>
    </source>
</reference>
<dbReference type="InterPro" id="IPR029021">
    <property type="entry name" value="Prot-tyrosine_phosphatase-like"/>
</dbReference>
<dbReference type="SUPFAM" id="SSF52799">
    <property type="entry name" value="(Phosphotyrosine protein) phosphatases II"/>
    <property type="match status" value="1"/>
</dbReference>
<accession>A0A4R6SXM5</accession>
<comment type="caution">
    <text evidence="5">The sequence shown here is derived from an EMBL/GenBank/DDBJ whole genome shotgun (WGS) entry which is preliminary data.</text>
</comment>
<dbReference type="RefSeq" id="WP_133575318.1">
    <property type="nucleotide sequence ID" value="NZ_SNYC01000004.1"/>
</dbReference>
<feature type="domain" description="Tyrosine specific protein phosphatases" evidence="4">
    <location>
        <begin position="97"/>
        <end position="164"/>
    </location>
</feature>
<dbReference type="FunFam" id="3.90.190.10:FF:000157">
    <property type="entry name" value="Protein-tyrosine phosphatase"/>
    <property type="match status" value="1"/>
</dbReference>
<dbReference type="InterPro" id="IPR000387">
    <property type="entry name" value="Tyr_Pase_dom"/>
</dbReference>
<sequence length="179" mass="20456">MFTKIRSILTLVVIFFHKVYDNLYRVIAGLPTLKRSQITADLFLGSQYNLVGLRKLKALGVTAIINMRIHSVYSEAQYEGFSYLHLPTEDNTPPDLEVLMRGADFADKQVKKGGKVYIHCRQGLGRGPTMAIAYLIKTGLTFEDAFALVKKVRTFINPRKGQRERLKEFEQYLLKSKKP</sequence>
<evidence type="ECO:0000313" key="5">
    <source>
        <dbReference type="EMBL" id="TDQ09215.1"/>
    </source>
</evidence>
<evidence type="ECO:0000256" key="1">
    <source>
        <dbReference type="ARBA" id="ARBA00022801"/>
    </source>
</evidence>
<proteinExistence type="predicted"/>
<dbReference type="GO" id="GO:0005737">
    <property type="term" value="C:cytoplasm"/>
    <property type="evidence" value="ECO:0007669"/>
    <property type="project" value="TreeGrafter"/>
</dbReference>
<gene>
    <name evidence="5" type="ORF">ATK78_1369</name>
</gene>
<keyword evidence="2" id="KW-0904">Protein phosphatase</keyword>
<dbReference type="GO" id="GO:0004721">
    <property type="term" value="F:phosphoprotein phosphatase activity"/>
    <property type="evidence" value="ECO:0007669"/>
    <property type="project" value="UniProtKB-KW"/>
</dbReference>
<dbReference type="PANTHER" id="PTHR10159:SF519">
    <property type="entry name" value="DUAL SPECIFICITY PROTEIN PHOSPHATASE MPK3"/>
    <property type="match status" value="1"/>
</dbReference>
<dbReference type="InterPro" id="IPR020422">
    <property type="entry name" value="TYR_PHOSPHATASE_DUAL_dom"/>
</dbReference>
<dbReference type="OrthoDB" id="9806482at2"/>
<dbReference type="PANTHER" id="PTHR10159">
    <property type="entry name" value="DUAL SPECIFICITY PROTEIN PHOSPHATASE"/>
    <property type="match status" value="1"/>
</dbReference>
<dbReference type="Pfam" id="PF00782">
    <property type="entry name" value="DSPc"/>
    <property type="match status" value="1"/>
</dbReference>
<evidence type="ECO:0000259" key="3">
    <source>
        <dbReference type="PROSITE" id="PS50054"/>
    </source>
</evidence>
<evidence type="ECO:0000259" key="4">
    <source>
        <dbReference type="PROSITE" id="PS50056"/>
    </source>
</evidence>
<dbReference type="Proteomes" id="UP000295620">
    <property type="component" value="Unassembled WGS sequence"/>
</dbReference>
<dbReference type="PROSITE" id="PS50056">
    <property type="entry name" value="TYR_PHOSPHATASE_2"/>
    <property type="match status" value="1"/>
</dbReference>
<dbReference type="GO" id="GO:0016301">
    <property type="term" value="F:kinase activity"/>
    <property type="evidence" value="ECO:0007669"/>
    <property type="project" value="UniProtKB-KW"/>
</dbReference>
<dbReference type="AlphaFoldDB" id="A0A4R6SXM5"/>
<organism evidence="5 6">
    <name type="scientific">Pedobacter metabolipauper</name>
    <dbReference type="NCBI Taxonomy" id="425513"/>
    <lineage>
        <taxon>Bacteria</taxon>
        <taxon>Pseudomonadati</taxon>
        <taxon>Bacteroidota</taxon>
        <taxon>Sphingobacteriia</taxon>
        <taxon>Sphingobacteriales</taxon>
        <taxon>Sphingobacteriaceae</taxon>
        <taxon>Pedobacter</taxon>
    </lineage>
</organism>
<feature type="domain" description="Tyrosine-protein phosphatase" evidence="3">
    <location>
        <begin position="34"/>
        <end position="175"/>
    </location>
</feature>
<keyword evidence="5" id="KW-0418">Kinase</keyword>
<keyword evidence="6" id="KW-1185">Reference proteome</keyword>
<dbReference type="InterPro" id="IPR000340">
    <property type="entry name" value="Dual-sp_phosphatase_cat-dom"/>
</dbReference>
<dbReference type="EMBL" id="SNYC01000004">
    <property type="protein sequence ID" value="TDQ09215.1"/>
    <property type="molecule type" value="Genomic_DNA"/>
</dbReference>
<dbReference type="SMART" id="SM00195">
    <property type="entry name" value="DSPc"/>
    <property type="match status" value="1"/>
</dbReference>
<evidence type="ECO:0000256" key="2">
    <source>
        <dbReference type="ARBA" id="ARBA00022912"/>
    </source>
</evidence>
<evidence type="ECO:0000313" key="6">
    <source>
        <dbReference type="Proteomes" id="UP000295620"/>
    </source>
</evidence>
<protein>
    <submittedName>
        <fullName evidence="5">Dual specificity MAP kinase phosphatase</fullName>
    </submittedName>
</protein>
<dbReference type="CDD" id="cd14498">
    <property type="entry name" value="DSP"/>
    <property type="match status" value="1"/>
</dbReference>
<name>A0A4R6SXM5_9SPHI</name>
<dbReference type="Gene3D" id="3.90.190.10">
    <property type="entry name" value="Protein tyrosine phosphatase superfamily"/>
    <property type="match status" value="1"/>
</dbReference>
<dbReference type="PROSITE" id="PS50054">
    <property type="entry name" value="TYR_PHOSPHATASE_DUAL"/>
    <property type="match status" value="1"/>
</dbReference>
<keyword evidence="1" id="KW-0378">Hydrolase</keyword>
<keyword evidence="5" id="KW-0808">Transferase</keyword>